<dbReference type="GO" id="GO:0016020">
    <property type="term" value="C:membrane"/>
    <property type="evidence" value="ECO:0007669"/>
    <property type="project" value="UniProtKB-SubCell"/>
</dbReference>
<evidence type="ECO:0000256" key="5">
    <source>
        <dbReference type="ARBA" id="ARBA00022989"/>
    </source>
</evidence>
<dbReference type="AlphaFoldDB" id="W1PI52"/>
<accession>W1PI52</accession>
<keyword evidence="5" id="KW-1133">Transmembrane helix</keyword>
<dbReference type="eggNOG" id="ENOG502QWG6">
    <property type="taxonomic scope" value="Eukaryota"/>
</dbReference>
<dbReference type="InterPro" id="IPR026057">
    <property type="entry name" value="TBL_C"/>
</dbReference>
<dbReference type="Proteomes" id="UP000017836">
    <property type="component" value="Unassembled WGS sequence"/>
</dbReference>
<keyword evidence="10" id="KW-1185">Reference proteome</keyword>
<organism evidence="9 10">
    <name type="scientific">Amborella trichopoda</name>
    <dbReference type="NCBI Taxonomy" id="13333"/>
    <lineage>
        <taxon>Eukaryota</taxon>
        <taxon>Viridiplantae</taxon>
        <taxon>Streptophyta</taxon>
        <taxon>Embryophyta</taxon>
        <taxon>Tracheophyta</taxon>
        <taxon>Spermatophyta</taxon>
        <taxon>Magnoliopsida</taxon>
        <taxon>Amborellales</taxon>
        <taxon>Amborellaceae</taxon>
        <taxon>Amborella</taxon>
    </lineage>
</organism>
<gene>
    <name evidence="9" type="ORF">AMTR_s00019p00245310</name>
</gene>
<evidence type="ECO:0000256" key="2">
    <source>
        <dbReference type="ARBA" id="ARBA00007727"/>
    </source>
</evidence>
<reference evidence="10" key="1">
    <citation type="journal article" date="2013" name="Science">
        <title>The Amborella genome and the evolution of flowering plants.</title>
        <authorList>
            <consortium name="Amborella Genome Project"/>
        </authorList>
    </citation>
    <scope>NUCLEOTIDE SEQUENCE [LARGE SCALE GENOMIC DNA]</scope>
</reference>
<dbReference type="HOGENOM" id="CLU_020953_0_1_1"/>
<evidence type="ECO:0000313" key="10">
    <source>
        <dbReference type="Proteomes" id="UP000017836"/>
    </source>
</evidence>
<evidence type="ECO:0000256" key="6">
    <source>
        <dbReference type="ARBA" id="ARBA00023136"/>
    </source>
</evidence>
<comment type="subcellular location">
    <subcellularLocation>
        <location evidence="1">Membrane</location>
        <topology evidence="1">Single-pass membrane protein</topology>
    </subcellularLocation>
</comment>
<dbReference type="Pfam" id="PF13839">
    <property type="entry name" value="PC-Esterase"/>
    <property type="match status" value="1"/>
</dbReference>
<dbReference type="Pfam" id="PF14416">
    <property type="entry name" value="PMR5N"/>
    <property type="match status" value="1"/>
</dbReference>
<dbReference type="OMA" id="SASHFRM"/>
<comment type="similarity">
    <text evidence="2">Belongs to the PC-esterase family. TBL subfamily.</text>
</comment>
<proteinExistence type="inferred from homology"/>
<evidence type="ECO:0000259" key="7">
    <source>
        <dbReference type="Pfam" id="PF13839"/>
    </source>
</evidence>
<evidence type="ECO:0000259" key="8">
    <source>
        <dbReference type="Pfam" id="PF14416"/>
    </source>
</evidence>
<keyword evidence="3" id="KW-0812">Transmembrane</keyword>
<evidence type="ECO:0000256" key="1">
    <source>
        <dbReference type="ARBA" id="ARBA00004167"/>
    </source>
</evidence>
<dbReference type="STRING" id="13333.W1PI52"/>
<protein>
    <submittedName>
        <fullName evidence="9">Uncharacterized protein</fullName>
    </submittedName>
</protein>
<feature type="domain" description="Trichome birefringence-like N-terminal" evidence="8">
    <location>
        <begin position="50"/>
        <end position="103"/>
    </location>
</feature>
<sequence>MNSSIFETTQVDISATNGVPVEETTQKVGYLEEKPGFNGETELDIDGAMEKCDIYTGKWVKADDYPLYPPGSCPYVDEAFSCQENRRPDVDYLNWRWKPDGCEIPRFNAIDFLERIRGKRLMLVGDSMNRNQFESMVCLLHEALPNKSRMYERHGYRITKGRGYYIFQFMDYNSTIEFSRSHFLVREGTHLTSKGKSRSTLMIDQIERTSTRWKHADILIFNTGHWWTHGKTSKGKDYYQEGDYIYPQFDSLEGYKRAMRTWGKWIDQNLDPKKYLVFYRGYSNAHFRENRKYTMVQWII</sequence>
<keyword evidence="4" id="KW-0735">Signal-anchor</keyword>
<evidence type="ECO:0000256" key="4">
    <source>
        <dbReference type="ARBA" id="ARBA00022968"/>
    </source>
</evidence>
<dbReference type="PANTHER" id="PTHR32285">
    <property type="entry name" value="PROTEIN TRICHOME BIREFRINGENCE-LIKE 9-RELATED"/>
    <property type="match status" value="1"/>
</dbReference>
<dbReference type="InterPro" id="IPR025846">
    <property type="entry name" value="TBL_N"/>
</dbReference>
<dbReference type="InterPro" id="IPR029962">
    <property type="entry name" value="TBL"/>
</dbReference>
<keyword evidence="6" id="KW-0472">Membrane</keyword>
<dbReference type="PANTHER" id="PTHR32285:SF8">
    <property type="entry name" value="PROTEIN TRICHOME BIREFRINGENCE-LIKE 5"/>
    <property type="match status" value="1"/>
</dbReference>
<dbReference type="EMBL" id="KI393807">
    <property type="protein sequence ID" value="ERN07409.1"/>
    <property type="molecule type" value="Genomic_DNA"/>
</dbReference>
<dbReference type="Gramene" id="ERN07409">
    <property type="protein sequence ID" value="ERN07409"/>
    <property type="gene ID" value="AMTR_s00019p00245310"/>
</dbReference>
<evidence type="ECO:0000256" key="3">
    <source>
        <dbReference type="ARBA" id="ARBA00022692"/>
    </source>
</evidence>
<dbReference type="GO" id="GO:0005794">
    <property type="term" value="C:Golgi apparatus"/>
    <property type="evidence" value="ECO:0000318"/>
    <property type="project" value="GO_Central"/>
</dbReference>
<evidence type="ECO:0000313" key="9">
    <source>
        <dbReference type="EMBL" id="ERN07409.1"/>
    </source>
</evidence>
<name>W1PI52_AMBTC</name>
<feature type="domain" description="Trichome birefringence-like C-terminal" evidence="7">
    <location>
        <begin position="104"/>
        <end position="291"/>
    </location>
</feature>
<dbReference type="GO" id="GO:0016413">
    <property type="term" value="F:O-acetyltransferase activity"/>
    <property type="evidence" value="ECO:0000318"/>
    <property type="project" value="GO_Central"/>
</dbReference>